<dbReference type="InterPro" id="IPR030927">
    <property type="entry name" value="T2SS_GspM_XcpZ"/>
</dbReference>
<protein>
    <submittedName>
        <fullName evidence="1">Type II secretion system protein GspM</fullName>
    </submittedName>
</protein>
<sequence>MNRDWVQRHRLALAGGLIALLSSVLVVREGLAQWHVLGQWRGLAQTAAGLQGGAPLSLERLHQSAQARRIELQEVVAQGETWHMQGQVADEQALLGWVVSLQREGAQPLQWGLEQAPNGLRFDLVLRP</sequence>
<accession>A0ABY7RDU2</accession>
<gene>
    <name evidence="1" type="primary">gspM</name>
    <name evidence="1" type="ORF">PMC74_05285</name>
</gene>
<keyword evidence="2" id="KW-1185">Reference proteome</keyword>
<organism evidence="1 2">
    <name type="scientific">Pseudomonas capeferrum</name>
    <dbReference type="NCBI Taxonomy" id="1495066"/>
    <lineage>
        <taxon>Bacteria</taxon>
        <taxon>Pseudomonadati</taxon>
        <taxon>Pseudomonadota</taxon>
        <taxon>Gammaproteobacteria</taxon>
        <taxon>Pseudomonadales</taxon>
        <taxon>Pseudomonadaceae</taxon>
        <taxon>Pseudomonas</taxon>
    </lineage>
</organism>
<dbReference type="EMBL" id="CP116669">
    <property type="protein sequence ID" value="WCI01314.1"/>
    <property type="molecule type" value="Genomic_DNA"/>
</dbReference>
<evidence type="ECO:0000313" key="1">
    <source>
        <dbReference type="EMBL" id="WCI01314.1"/>
    </source>
</evidence>
<dbReference type="Proteomes" id="UP001214301">
    <property type="component" value="Chromosome"/>
</dbReference>
<proteinExistence type="predicted"/>
<dbReference type="RefSeq" id="WP_047581505.1">
    <property type="nucleotide sequence ID" value="NZ_CP116669.1"/>
</dbReference>
<dbReference type="NCBIfam" id="TIGR04412">
    <property type="entry name" value="T2SS_GspM_XcpZ"/>
    <property type="match status" value="1"/>
</dbReference>
<reference evidence="1 2" key="1">
    <citation type="journal article" date="2020" name="Front. Microbiol.">
        <title>Toward Biorecycling: Isolation of a Soil Bacterium That Grows on a Polyurethane Oligomer and Monomer.</title>
        <authorList>
            <person name="Espinosa M.J.C."/>
            <person name="Blanco A.C."/>
            <person name="Schmidgall T."/>
            <person name="Atanasoff-Kardjalieff A.K."/>
            <person name="Kappelmeyer U."/>
            <person name="Tischler D."/>
            <person name="Pieper D.H."/>
            <person name="Heipieper H.J."/>
            <person name="Eberlein C."/>
        </authorList>
    </citation>
    <scope>NUCLEOTIDE SEQUENCE [LARGE SCALE GENOMIC DNA]</scope>
    <source>
        <strain evidence="1 2">TDA1</strain>
    </source>
</reference>
<name>A0ABY7RDU2_9PSED</name>
<evidence type="ECO:0000313" key="2">
    <source>
        <dbReference type="Proteomes" id="UP001214301"/>
    </source>
</evidence>